<dbReference type="EMBL" id="NKHU02000284">
    <property type="protein sequence ID" value="RHZ45541.1"/>
    <property type="molecule type" value="Genomic_DNA"/>
</dbReference>
<dbReference type="OrthoDB" id="2331083at2759"/>
<reference evidence="3" key="1">
    <citation type="submission" date="2018-08" db="EMBL/GenBank/DDBJ databases">
        <title>Draft genome sequence of azole-resistant Aspergillus thermomutatus (Neosartorya pseudofischeri) strain HMR AF 39, isolated from a human nasal aspirate.</title>
        <authorList>
            <person name="Parent-Michaud M."/>
            <person name="Dufresne P.J."/>
            <person name="Fournier E."/>
            <person name="Martineau C."/>
            <person name="Moreira S."/>
            <person name="Perkins V."/>
            <person name="De Repentigny L."/>
            <person name="Dufresne S.F."/>
        </authorList>
    </citation>
    <scope>NUCLEOTIDE SEQUENCE [LARGE SCALE GENOMIC DNA]</scope>
    <source>
        <strain evidence="3">HMR AF 39</strain>
    </source>
</reference>
<comment type="caution">
    <text evidence="3">The sequence shown here is derived from an EMBL/GenBank/DDBJ whole genome shotgun (WGS) entry which is preliminary data.</text>
</comment>
<evidence type="ECO:0008006" key="5">
    <source>
        <dbReference type="Google" id="ProtNLM"/>
    </source>
</evidence>
<dbReference type="AlphaFoldDB" id="A0A397G3F3"/>
<dbReference type="InterPro" id="IPR035994">
    <property type="entry name" value="Nucleoside_phosphorylase_sf"/>
</dbReference>
<gene>
    <name evidence="3" type="ORF">CDV56_102152</name>
</gene>
<dbReference type="GO" id="GO:0005783">
    <property type="term" value="C:endoplasmic reticulum"/>
    <property type="evidence" value="ECO:0007669"/>
    <property type="project" value="TreeGrafter"/>
</dbReference>
<dbReference type="GO" id="GO:0009116">
    <property type="term" value="P:nucleoside metabolic process"/>
    <property type="evidence" value="ECO:0007669"/>
    <property type="project" value="InterPro"/>
</dbReference>
<evidence type="ECO:0000313" key="3">
    <source>
        <dbReference type="EMBL" id="RHZ45541.1"/>
    </source>
</evidence>
<feature type="chain" id="PRO_5017439868" description="Purine nucleoside permease" evidence="2">
    <location>
        <begin position="20"/>
        <end position="407"/>
    </location>
</feature>
<dbReference type="PIRSF" id="PIRSF013171">
    <property type="entry name" value="Pur_nuclsid_perm"/>
    <property type="match status" value="1"/>
</dbReference>
<dbReference type="GO" id="GO:0003824">
    <property type="term" value="F:catalytic activity"/>
    <property type="evidence" value="ECO:0007669"/>
    <property type="project" value="InterPro"/>
</dbReference>
<evidence type="ECO:0000256" key="2">
    <source>
        <dbReference type="SAM" id="SignalP"/>
    </source>
</evidence>
<dbReference type="RefSeq" id="XP_026610747.1">
    <property type="nucleotide sequence ID" value="XM_026755771.1"/>
</dbReference>
<keyword evidence="4" id="KW-1185">Reference proteome</keyword>
<dbReference type="VEuPathDB" id="FungiDB:CDV56_102152"/>
<dbReference type="Proteomes" id="UP000215305">
    <property type="component" value="Unassembled WGS sequence"/>
</dbReference>
<name>A0A397G3F3_ASPTH</name>
<comment type="function">
    <text evidence="1">Nucleoside permease that transports adenosine and guanosine.</text>
</comment>
<dbReference type="InterPro" id="IPR009486">
    <property type="entry name" value="Pur_nuclsid_perm"/>
</dbReference>
<evidence type="ECO:0000313" key="4">
    <source>
        <dbReference type="Proteomes" id="UP000215305"/>
    </source>
</evidence>
<dbReference type="PANTHER" id="PTHR38643:SF1">
    <property type="entry name" value="PURINE NUCLEOSIDE PERMEASE C285.05-RELATED"/>
    <property type="match status" value="1"/>
</dbReference>
<dbReference type="GeneID" id="38124126"/>
<dbReference type="Pfam" id="PF06516">
    <property type="entry name" value="NUP"/>
    <property type="match status" value="1"/>
</dbReference>
<proteinExistence type="inferred from homology"/>
<keyword evidence="2" id="KW-0732">Signal</keyword>
<dbReference type="PANTHER" id="PTHR38643">
    <property type="entry name" value="PURINE NUCLEOSIDE PERMEASE C285.05-RELATED"/>
    <property type="match status" value="1"/>
</dbReference>
<organism evidence="3 4">
    <name type="scientific">Aspergillus thermomutatus</name>
    <name type="common">Neosartorya pseudofischeri</name>
    <dbReference type="NCBI Taxonomy" id="41047"/>
    <lineage>
        <taxon>Eukaryota</taxon>
        <taxon>Fungi</taxon>
        <taxon>Dikarya</taxon>
        <taxon>Ascomycota</taxon>
        <taxon>Pezizomycotina</taxon>
        <taxon>Eurotiomycetes</taxon>
        <taxon>Eurotiomycetidae</taxon>
        <taxon>Eurotiales</taxon>
        <taxon>Aspergillaceae</taxon>
        <taxon>Aspergillus</taxon>
        <taxon>Aspergillus subgen. Fumigati</taxon>
    </lineage>
</organism>
<feature type="signal peptide" evidence="2">
    <location>
        <begin position="1"/>
        <end position="19"/>
    </location>
</feature>
<accession>A0A397G3F3</accession>
<sequence length="407" mass="43668">MHLVKSIATGLLLTGSVLASAVPKPAPVAQAAKEHRHSAHKIAPKVFIVSMFKPEAAVWWNIPEFDLFAHNITVPGASPIYPDVYCTADYSICQLITGEGEINAAVTVSAVAFSPLFDLTHTYFLIAGIAGVNPKIATIGGVTFARYAVQVALQYEIDIRDLGPNYTSPYIPQGAYAPGQYPGSIYGTEVFEVNAELRSLAASFARTAQLADSETAKTYRAKYATENGIYTAGTQGPSIVECDVSTSDVYFSGTILDDVFDNTIEVLTNGTGVYCTTAQEDNATLEALLRAASHNRTDFSRIIVMRTASDFDRPHPGESAIENLLYADQGAFEPAVQNIYNAGIKVVEGILDGWNKTFAAGVKPSNYIGDEFGTLGGKADFGPGRTMALQEGNAMKKRGIAKRGRRL</sequence>
<dbReference type="STRING" id="41047.A0A397G3F3"/>
<protein>
    <recommendedName>
        <fullName evidence="5">Purine nucleoside permease</fullName>
    </recommendedName>
</protein>
<dbReference type="GO" id="GO:0055085">
    <property type="term" value="P:transmembrane transport"/>
    <property type="evidence" value="ECO:0007669"/>
    <property type="project" value="InterPro"/>
</dbReference>
<dbReference type="Gene3D" id="3.40.50.1580">
    <property type="entry name" value="Nucleoside phosphorylase domain"/>
    <property type="match status" value="1"/>
</dbReference>
<keyword evidence="1" id="KW-0813">Transport</keyword>
<comment type="similarity">
    <text evidence="1">Belongs to the NUP family.</text>
</comment>
<evidence type="ECO:0000256" key="1">
    <source>
        <dbReference type="PIRNR" id="PIRNR013171"/>
    </source>
</evidence>